<dbReference type="VEuPathDB" id="FungiDB:PC110_g22146"/>
<gene>
    <name evidence="1" type="ORF">PC115_g17757</name>
</gene>
<protein>
    <submittedName>
        <fullName evidence="1">Uncharacterized protein</fullName>
    </submittedName>
</protein>
<dbReference type="AlphaFoldDB" id="A0A8T1B7B7"/>
<evidence type="ECO:0000313" key="2">
    <source>
        <dbReference type="Proteomes" id="UP000774804"/>
    </source>
</evidence>
<name>A0A8T1B7B7_9STRA</name>
<reference evidence="1" key="1">
    <citation type="submission" date="2018-10" db="EMBL/GenBank/DDBJ databases">
        <title>Effector identification in a new, highly contiguous assembly of the strawberry crown rot pathogen Phytophthora cactorum.</title>
        <authorList>
            <person name="Armitage A.D."/>
            <person name="Nellist C.F."/>
            <person name="Bates H."/>
            <person name="Vickerstaff R.J."/>
            <person name="Harrison R.J."/>
        </authorList>
    </citation>
    <scope>NUCLEOTIDE SEQUENCE</scope>
    <source>
        <strain evidence="1">4032</strain>
    </source>
</reference>
<accession>A0A8T1B7B7</accession>
<dbReference type="EMBL" id="RCMI01000866">
    <property type="protein sequence ID" value="KAG2895600.1"/>
    <property type="molecule type" value="Genomic_DNA"/>
</dbReference>
<dbReference type="Proteomes" id="UP000774804">
    <property type="component" value="Unassembled WGS sequence"/>
</dbReference>
<evidence type="ECO:0000313" key="1">
    <source>
        <dbReference type="EMBL" id="KAG2895600.1"/>
    </source>
</evidence>
<comment type="caution">
    <text evidence="1">The sequence shown here is derived from an EMBL/GenBank/DDBJ whole genome shotgun (WGS) entry which is preliminary data.</text>
</comment>
<sequence length="70" mass="7957">MSEHMEADNTFTNYPYALYATEVKFQTAYRPGGRFTEQKVFFSAKHKLYGFKIERSVAPPDATQGGQVDS</sequence>
<organism evidence="1 2">
    <name type="scientific">Phytophthora cactorum</name>
    <dbReference type="NCBI Taxonomy" id="29920"/>
    <lineage>
        <taxon>Eukaryota</taxon>
        <taxon>Sar</taxon>
        <taxon>Stramenopiles</taxon>
        <taxon>Oomycota</taxon>
        <taxon>Peronosporomycetes</taxon>
        <taxon>Peronosporales</taxon>
        <taxon>Peronosporaceae</taxon>
        <taxon>Phytophthora</taxon>
    </lineage>
</organism>
<proteinExistence type="predicted"/>